<dbReference type="EMBL" id="FPBV01000004">
    <property type="protein sequence ID" value="SFU58515.1"/>
    <property type="molecule type" value="Genomic_DNA"/>
</dbReference>
<evidence type="ECO:0000259" key="5">
    <source>
        <dbReference type="PROSITE" id="PS50977"/>
    </source>
</evidence>
<evidence type="ECO:0000313" key="7">
    <source>
        <dbReference type="Proteomes" id="UP000183508"/>
    </source>
</evidence>
<dbReference type="SUPFAM" id="SSF48498">
    <property type="entry name" value="Tetracyclin repressor-like, C-terminal domain"/>
    <property type="match status" value="1"/>
</dbReference>
<protein>
    <submittedName>
        <fullName evidence="6">DNA-binding transcriptional regulator, AcrR family</fullName>
    </submittedName>
</protein>
<dbReference type="PANTHER" id="PTHR47506:SF1">
    <property type="entry name" value="HTH-TYPE TRANSCRIPTIONAL REGULATOR YJDC"/>
    <property type="match status" value="1"/>
</dbReference>
<dbReference type="STRING" id="392015.SAMN05421543_104120"/>
<feature type="domain" description="HTH tetR-type" evidence="5">
    <location>
        <begin position="27"/>
        <end position="87"/>
    </location>
</feature>
<evidence type="ECO:0000256" key="2">
    <source>
        <dbReference type="ARBA" id="ARBA00023125"/>
    </source>
</evidence>
<dbReference type="AlphaFoldDB" id="A0A1I7HCS0"/>
<feature type="DNA-binding region" description="H-T-H motif" evidence="4">
    <location>
        <begin position="50"/>
        <end position="69"/>
    </location>
</feature>
<dbReference type="eggNOG" id="COG1309">
    <property type="taxonomic scope" value="Bacteria"/>
</dbReference>
<keyword evidence="1" id="KW-0805">Transcription regulation</keyword>
<dbReference type="Gene3D" id="1.10.10.60">
    <property type="entry name" value="Homeodomain-like"/>
    <property type="match status" value="1"/>
</dbReference>
<dbReference type="Pfam" id="PF17932">
    <property type="entry name" value="TetR_C_24"/>
    <property type="match status" value="1"/>
</dbReference>
<evidence type="ECO:0000313" key="6">
    <source>
        <dbReference type="EMBL" id="SFU58515.1"/>
    </source>
</evidence>
<dbReference type="PANTHER" id="PTHR47506">
    <property type="entry name" value="TRANSCRIPTIONAL REGULATORY PROTEIN"/>
    <property type="match status" value="1"/>
</dbReference>
<dbReference type="Gene3D" id="1.10.357.10">
    <property type="entry name" value="Tetracycline Repressor, domain 2"/>
    <property type="match status" value="1"/>
</dbReference>
<accession>A0A1I7HCS0</accession>
<proteinExistence type="predicted"/>
<evidence type="ECO:0000256" key="4">
    <source>
        <dbReference type="PROSITE-ProRule" id="PRU00335"/>
    </source>
</evidence>
<evidence type="ECO:0000256" key="1">
    <source>
        <dbReference type="ARBA" id="ARBA00023015"/>
    </source>
</evidence>
<keyword evidence="3" id="KW-0804">Transcription</keyword>
<dbReference type="GO" id="GO:0003677">
    <property type="term" value="F:DNA binding"/>
    <property type="evidence" value="ECO:0007669"/>
    <property type="project" value="UniProtKB-UniRule"/>
</dbReference>
<dbReference type="InterPro" id="IPR009057">
    <property type="entry name" value="Homeodomain-like_sf"/>
</dbReference>
<dbReference type="InterPro" id="IPR036271">
    <property type="entry name" value="Tet_transcr_reg_TetR-rel_C_sf"/>
</dbReference>
<dbReference type="Proteomes" id="UP000183508">
    <property type="component" value="Unassembled WGS sequence"/>
</dbReference>
<keyword evidence="7" id="KW-1185">Reference proteome</keyword>
<dbReference type="InterPro" id="IPR041490">
    <property type="entry name" value="KstR2_TetR_C"/>
</dbReference>
<organism evidence="6 7">
    <name type="scientific">Alicyclobacillus macrosporangiidus</name>
    <dbReference type="NCBI Taxonomy" id="392015"/>
    <lineage>
        <taxon>Bacteria</taxon>
        <taxon>Bacillati</taxon>
        <taxon>Bacillota</taxon>
        <taxon>Bacilli</taxon>
        <taxon>Bacillales</taxon>
        <taxon>Alicyclobacillaceae</taxon>
        <taxon>Alicyclobacillus</taxon>
    </lineage>
</organism>
<dbReference type="PROSITE" id="PS50977">
    <property type="entry name" value="HTH_TETR_2"/>
    <property type="match status" value="1"/>
</dbReference>
<reference evidence="7" key="1">
    <citation type="submission" date="2016-10" db="EMBL/GenBank/DDBJ databases">
        <authorList>
            <person name="Varghese N."/>
        </authorList>
    </citation>
    <scope>NUCLEOTIDE SEQUENCE [LARGE SCALE GENOMIC DNA]</scope>
    <source>
        <strain evidence="7">DSM 17980</strain>
    </source>
</reference>
<dbReference type="Pfam" id="PF00440">
    <property type="entry name" value="TetR_N"/>
    <property type="match status" value="1"/>
</dbReference>
<evidence type="ECO:0000256" key="3">
    <source>
        <dbReference type="ARBA" id="ARBA00023163"/>
    </source>
</evidence>
<sequence>MLSLTYRSVKEVVLIPRTEKVNQQIRDERKEQILAAAAKVFARNGFVGTRVDDIASAAGVSKGLIYHYFGGKEEIFNTLVDRAVRGTIHLYQHAFGLPGSAAERLRWLIEQVVVGLSEQPHVFMVVLQAFVSDAVPQEARHVVSTLAAEIGSIAAQFIADGQKDGEIVQGDPEHLAFLLGSCIQGLAVAKAMAMPLPSVSTADSLVRLFTQTR</sequence>
<dbReference type="FunFam" id="1.10.10.60:FF:000141">
    <property type="entry name" value="TetR family transcriptional regulator"/>
    <property type="match status" value="1"/>
</dbReference>
<dbReference type="InterPro" id="IPR001647">
    <property type="entry name" value="HTH_TetR"/>
</dbReference>
<dbReference type="PRINTS" id="PR00455">
    <property type="entry name" value="HTHTETR"/>
</dbReference>
<gene>
    <name evidence="6" type="ORF">SAMN05421543_104120</name>
</gene>
<dbReference type="GO" id="GO:0045892">
    <property type="term" value="P:negative regulation of DNA-templated transcription"/>
    <property type="evidence" value="ECO:0007669"/>
    <property type="project" value="UniProtKB-ARBA"/>
</dbReference>
<dbReference type="SUPFAM" id="SSF46689">
    <property type="entry name" value="Homeodomain-like"/>
    <property type="match status" value="1"/>
</dbReference>
<name>A0A1I7HCS0_9BACL</name>
<keyword evidence="2 4" id="KW-0238">DNA-binding</keyword>